<dbReference type="GeneID" id="60325050"/>
<dbReference type="RefSeq" id="YP_009953575.1">
    <property type="nucleotide sequence ID" value="NC_051623.1"/>
</dbReference>
<sequence length="69" mass="7822">MLTCEPGMDVARQRRRFVGRILAEDDDQAVAYLVHLLALFNAAVAAGVPRPAREFLFMFAEEFDRPDPK</sequence>
<proteinExistence type="predicted"/>
<protein>
    <submittedName>
        <fullName evidence="1">Uncharacterized protein</fullName>
    </submittedName>
</protein>
<accession>A0A5P8D7A9</accession>
<organism evidence="1 2">
    <name type="scientific">Mycobacterium phage Marshawn</name>
    <dbReference type="NCBI Taxonomy" id="2652423"/>
    <lineage>
        <taxon>Viruses</taxon>
        <taxon>Duplodnaviria</taxon>
        <taxon>Heunggongvirae</taxon>
        <taxon>Uroviricota</taxon>
        <taxon>Caudoviricetes</taxon>
        <taxon>Weiservirinae</taxon>
        <taxon>Anayavirus</taxon>
        <taxon>Anayavirus marshawn</taxon>
    </lineage>
</organism>
<dbReference type="EMBL" id="MN284895">
    <property type="protein sequence ID" value="QFP94868.1"/>
    <property type="molecule type" value="Genomic_DNA"/>
</dbReference>
<evidence type="ECO:0000313" key="2">
    <source>
        <dbReference type="Proteomes" id="UP000325974"/>
    </source>
</evidence>
<keyword evidence="2" id="KW-1185">Reference proteome</keyword>
<reference evidence="1 2" key="1">
    <citation type="submission" date="2019-08" db="EMBL/GenBank/DDBJ databases">
        <authorList>
            <person name="Tisher V."/>
            <person name="Wilcox J."/>
            <person name="Boggs D."/>
            <person name="Byrne M."/>
            <person name="Copriviza J."/>
            <person name="deSilva C."/>
            <person name="Devereaux C."/>
            <person name="Hart C."/>
            <person name="Holyfield W."/>
            <person name="Sciammas C."/>
            <person name="Splaine-Duchscherer K."/>
            <person name="Bonilla C."/>
            <person name="Ettinger A.-S.H."/>
            <person name="Ettinger W.F."/>
            <person name="Haydock J."/>
            <person name="Anders K.R."/>
            <person name="Garlena R.A."/>
            <person name="Russell D.A."/>
            <person name="Pope W.H."/>
            <person name="Jacobs-Sera D."/>
            <person name="Hatfull G.F."/>
        </authorList>
    </citation>
    <scope>NUCLEOTIDE SEQUENCE [LARGE SCALE GENOMIC DNA]</scope>
</reference>
<dbReference type="Proteomes" id="UP000325974">
    <property type="component" value="Segment"/>
</dbReference>
<gene>
    <name evidence="1" type="primary">82</name>
    <name evidence="1" type="ORF">SEA_MARSHAWN_82</name>
</gene>
<dbReference type="KEGG" id="vg:60325050"/>
<name>A0A5P8D7A9_9CAUD</name>
<evidence type="ECO:0000313" key="1">
    <source>
        <dbReference type="EMBL" id="QFP94868.1"/>
    </source>
</evidence>